<name>A0A8D3DW47_SCOMX</name>
<dbReference type="Pfam" id="PF13911">
    <property type="entry name" value="AhpC-TSA_2"/>
    <property type="match status" value="1"/>
</dbReference>
<gene>
    <name evidence="2" type="primary">prxl2c</name>
</gene>
<dbReference type="AlphaFoldDB" id="A0A8D3DW47"/>
<dbReference type="InterPro" id="IPR036249">
    <property type="entry name" value="Thioredoxin-like_sf"/>
</dbReference>
<sequence length="359" mass="39745">MSLCLSLSHSLCPSVSLSLSHSLCLSLSLSLSHSLCVSLSLSLTLSVSLSLSLSPLSLVSLSLSLTLSPLSVSLSLTLSLSLSLSLTHTHTHTAHGRAFPATVQLLTGCAATPKIVVRIQEAQRGRRRRQEGEEMAEELSPITRQVTRGNRETRSPPLGVRLEDVEGCFVYDRHGDSAPFKELYRDRKSVLIFVRNFLCYSCKEYVEDLSKIPREALEAADIGLVVIGQSAHRHIEPFCSLTGYPYEIYVDPERCIYQKLGMRREEKFTDSANPSPHVKSGVFVGHMKSIWRAMTSPVFDFQGDLHQQGGAIIAGPGSQVHFSHFDMNRLDHMPIPWLLQLAGVQQTLDFSDKPKIIHV</sequence>
<dbReference type="SUPFAM" id="SSF52833">
    <property type="entry name" value="Thioredoxin-like"/>
    <property type="match status" value="1"/>
</dbReference>
<organism evidence="2 3">
    <name type="scientific">Scophthalmus maximus</name>
    <name type="common">Turbot</name>
    <name type="synonym">Psetta maxima</name>
    <dbReference type="NCBI Taxonomy" id="52904"/>
    <lineage>
        <taxon>Eukaryota</taxon>
        <taxon>Metazoa</taxon>
        <taxon>Chordata</taxon>
        <taxon>Craniata</taxon>
        <taxon>Vertebrata</taxon>
        <taxon>Euteleostomi</taxon>
        <taxon>Actinopterygii</taxon>
        <taxon>Neopterygii</taxon>
        <taxon>Teleostei</taxon>
        <taxon>Neoteleostei</taxon>
        <taxon>Acanthomorphata</taxon>
        <taxon>Carangaria</taxon>
        <taxon>Pleuronectiformes</taxon>
        <taxon>Pleuronectoidei</taxon>
        <taxon>Scophthalmidae</taxon>
        <taxon>Scophthalmus</taxon>
    </lineage>
</organism>
<evidence type="ECO:0000313" key="3">
    <source>
        <dbReference type="Proteomes" id="UP000694558"/>
    </source>
</evidence>
<dbReference type="InterPro" id="IPR032801">
    <property type="entry name" value="PXL2A/B/C"/>
</dbReference>
<evidence type="ECO:0000256" key="1">
    <source>
        <dbReference type="SAM" id="MobiDB-lite"/>
    </source>
</evidence>
<dbReference type="Gene3D" id="3.40.30.10">
    <property type="entry name" value="Glutaredoxin"/>
    <property type="match status" value="1"/>
</dbReference>
<dbReference type="CDD" id="cd02970">
    <property type="entry name" value="PRX_like2"/>
    <property type="match status" value="1"/>
</dbReference>
<reference evidence="2" key="1">
    <citation type="submission" date="2023-05" db="EMBL/GenBank/DDBJ databases">
        <title>High-quality long-read genome of Scophthalmus maximus.</title>
        <authorList>
            <person name="Lien S."/>
            <person name="Martinez P."/>
        </authorList>
    </citation>
    <scope>NUCLEOTIDE SEQUENCE [LARGE SCALE GENOMIC DNA]</scope>
</reference>
<dbReference type="Proteomes" id="UP000694558">
    <property type="component" value="Chromosome 9"/>
</dbReference>
<protein>
    <submittedName>
        <fullName evidence="2">Peroxiredoxin like 2C</fullName>
    </submittedName>
</protein>
<reference evidence="2" key="2">
    <citation type="submission" date="2025-08" db="UniProtKB">
        <authorList>
            <consortium name="Ensembl"/>
        </authorList>
    </citation>
    <scope>IDENTIFICATION</scope>
</reference>
<proteinExistence type="predicted"/>
<feature type="region of interest" description="Disordered" evidence="1">
    <location>
        <begin position="126"/>
        <end position="157"/>
    </location>
</feature>
<dbReference type="PANTHER" id="PTHR28630">
    <property type="match status" value="1"/>
</dbReference>
<accession>A0A8D3DW47</accession>
<dbReference type="GeneTree" id="ENSGT00510000048363"/>
<evidence type="ECO:0000313" key="2">
    <source>
        <dbReference type="Ensembl" id="ENSSMAP00000063756.1"/>
    </source>
</evidence>
<dbReference type="PANTHER" id="PTHR28630:SF3">
    <property type="entry name" value="PEROXIREDOXIN-LIKE 2C"/>
    <property type="match status" value="1"/>
</dbReference>
<dbReference type="Ensembl" id="ENSSMAT00000080684.1">
    <property type="protein sequence ID" value="ENSSMAP00000063756.1"/>
    <property type="gene ID" value="ENSSMAG00000033862.1"/>
</dbReference>
<dbReference type="PROSITE" id="PS50096">
    <property type="entry name" value="IQ"/>
    <property type="match status" value="1"/>
</dbReference>